<evidence type="ECO:0000313" key="3">
    <source>
        <dbReference type="Proteomes" id="UP001221757"/>
    </source>
</evidence>
<dbReference type="AlphaFoldDB" id="A0AAD7DBL2"/>
<sequence length="405" mass="43859">MRCPTFHLLLATASTLLAHAIPHRTAGTLAVRQASNKLVFAHFMIGIVSNRQSAADFDDDMRRAKALGVDAFLGFFYASAAANGMTVFISFDFNWYNPGQGSAVDAKIAQYAGRPAQLIVDGKAFVSFTGDGIDGDFSAHDGALNWVGWETNGANKAPSGGVTVTVDYKDKAYESALSGKGYIARDCLRLVLHPLWAEVLFSKNWYRRWVEILALQPTFVEIITWNDYGESHYIRPLSLHTDDGSSKWANDMPHGGWLDMAKPFISAYKAGATSVDSFITNDQIIYWYRVAPKSLNCDSTDTTMQPAKNASGNYLEGRPDGFESMLDNVFVVTLLTAPGTVVVSSGDTAYAYTAPAGASAFSVPFHVGAQNFALRRNGTEVISATSLKLSQDVCPCGLPGRARGV</sequence>
<dbReference type="GO" id="GO:0051118">
    <property type="term" value="F:glucan endo-1,3-alpha-glucosidase activity"/>
    <property type="evidence" value="ECO:0007669"/>
    <property type="project" value="InterPro"/>
</dbReference>
<dbReference type="EMBL" id="JARKIE010000087">
    <property type="protein sequence ID" value="KAJ7687515.1"/>
    <property type="molecule type" value="Genomic_DNA"/>
</dbReference>
<dbReference type="Pfam" id="PF03659">
    <property type="entry name" value="Glyco_hydro_71"/>
    <property type="match status" value="2"/>
</dbReference>
<feature type="signal peptide" evidence="1">
    <location>
        <begin position="1"/>
        <end position="20"/>
    </location>
</feature>
<keyword evidence="1" id="KW-0732">Signal</keyword>
<keyword evidence="3" id="KW-1185">Reference proteome</keyword>
<accession>A0AAD7DBL2</accession>
<reference evidence="2" key="1">
    <citation type="submission" date="2023-03" db="EMBL/GenBank/DDBJ databases">
        <title>Massive genome expansion in bonnet fungi (Mycena s.s.) driven by repeated elements and novel gene families across ecological guilds.</title>
        <authorList>
            <consortium name="Lawrence Berkeley National Laboratory"/>
            <person name="Harder C.B."/>
            <person name="Miyauchi S."/>
            <person name="Viragh M."/>
            <person name="Kuo A."/>
            <person name="Thoen E."/>
            <person name="Andreopoulos B."/>
            <person name="Lu D."/>
            <person name="Skrede I."/>
            <person name="Drula E."/>
            <person name="Henrissat B."/>
            <person name="Morin E."/>
            <person name="Kohler A."/>
            <person name="Barry K."/>
            <person name="LaButti K."/>
            <person name="Morin E."/>
            <person name="Salamov A."/>
            <person name="Lipzen A."/>
            <person name="Mereny Z."/>
            <person name="Hegedus B."/>
            <person name="Baldrian P."/>
            <person name="Stursova M."/>
            <person name="Weitz H."/>
            <person name="Taylor A."/>
            <person name="Grigoriev I.V."/>
            <person name="Nagy L.G."/>
            <person name="Martin F."/>
            <person name="Kauserud H."/>
        </authorList>
    </citation>
    <scope>NUCLEOTIDE SEQUENCE</scope>
    <source>
        <strain evidence="2">CBHHK067</strain>
    </source>
</reference>
<evidence type="ECO:0000256" key="1">
    <source>
        <dbReference type="SAM" id="SignalP"/>
    </source>
</evidence>
<dbReference type="Gene3D" id="3.20.20.80">
    <property type="entry name" value="Glycosidases"/>
    <property type="match status" value="1"/>
</dbReference>
<comment type="caution">
    <text evidence="2">The sequence shown here is derived from an EMBL/GenBank/DDBJ whole genome shotgun (WGS) entry which is preliminary data.</text>
</comment>
<proteinExistence type="predicted"/>
<protein>
    <submittedName>
        <fullName evidence="2">Glycoside hydrolase</fullName>
    </submittedName>
</protein>
<keyword evidence="2" id="KW-0378">Hydrolase</keyword>
<dbReference type="CDD" id="cd11577">
    <property type="entry name" value="GH71"/>
    <property type="match status" value="1"/>
</dbReference>
<dbReference type="InterPro" id="IPR005197">
    <property type="entry name" value="Glyco_hydro_71"/>
</dbReference>
<evidence type="ECO:0000313" key="2">
    <source>
        <dbReference type="EMBL" id="KAJ7687515.1"/>
    </source>
</evidence>
<organism evidence="2 3">
    <name type="scientific">Mycena rosella</name>
    <name type="common">Pink bonnet</name>
    <name type="synonym">Agaricus rosellus</name>
    <dbReference type="NCBI Taxonomy" id="1033263"/>
    <lineage>
        <taxon>Eukaryota</taxon>
        <taxon>Fungi</taxon>
        <taxon>Dikarya</taxon>
        <taxon>Basidiomycota</taxon>
        <taxon>Agaricomycotina</taxon>
        <taxon>Agaricomycetes</taxon>
        <taxon>Agaricomycetidae</taxon>
        <taxon>Agaricales</taxon>
        <taxon>Marasmiineae</taxon>
        <taxon>Mycenaceae</taxon>
        <taxon>Mycena</taxon>
    </lineage>
</organism>
<gene>
    <name evidence="2" type="ORF">B0H17DRAFT_1160446</name>
</gene>
<feature type="chain" id="PRO_5042110551" evidence="1">
    <location>
        <begin position="21"/>
        <end position="405"/>
    </location>
</feature>
<name>A0AAD7DBL2_MYCRO</name>
<dbReference type="Proteomes" id="UP001221757">
    <property type="component" value="Unassembled WGS sequence"/>
</dbReference>